<evidence type="ECO:0000313" key="2">
    <source>
        <dbReference type="EMBL" id="HGE99347.1"/>
    </source>
</evidence>
<accession>A0A7C3UZA2</accession>
<dbReference type="EMBL" id="DTMQ01000031">
    <property type="protein sequence ID" value="HGE99347.1"/>
    <property type="molecule type" value="Genomic_DNA"/>
</dbReference>
<sequence length="98" mass="11529">MPSLWEKVKSWLENTTEQALKEAEDLSKKGRMKMQIFSLHRSLKDHFTDLGGLVYQLITTQEKVEENPKVKEIIGKIRELEVELREKERAYEALKKKG</sequence>
<reference evidence="2" key="1">
    <citation type="journal article" date="2020" name="mSystems">
        <title>Genome- and Community-Level Interaction Insights into Carbon Utilization and Element Cycling Functions of Hydrothermarchaeota in Hydrothermal Sediment.</title>
        <authorList>
            <person name="Zhou Z."/>
            <person name="Liu Y."/>
            <person name="Xu W."/>
            <person name="Pan J."/>
            <person name="Luo Z.H."/>
            <person name="Li M."/>
        </authorList>
    </citation>
    <scope>NUCLEOTIDE SEQUENCE [LARGE SCALE GENOMIC DNA]</scope>
    <source>
        <strain evidence="2">SpSt-906</strain>
    </source>
</reference>
<evidence type="ECO:0000256" key="1">
    <source>
        <dbReference type="SAM" id="Coils"/>
    </source>
</evidence>
<name>A0A7C3UZA2_UNCW3</name>
<dbReference type="AlphaFoldDB" id="A0A7C3UZA2"/>
<feature type="coiled-coil region" evidence="1">
    <location>
        <begin position="70"/>
        <end position="97"/>
    </location>
</feature>
<proteinExistence type="predicted"/>
<protein>
    <submittedName>
        <fullName evidence="2">Uncharacterized protein</fullName>
    </submittedName>
</protein>
<keyword evidence="1" id="KW-0175">Coiled coil</keyword>
<organism evidence="2">
    <name type="scientific">candidate division WOR-3 bacterium</name>
    <dbReference type="NCBI Taxonomy" id="2052148"/>
    <lineage>
        <taxon>Bacteria</taxon>
        <taxon>Bacteria division WOR-3</taxon>
    </lineage>
</organism>
<gene>
    <name evidence="2" type="ORF">ENX07_04675</name>
</gene>
<comment type="caution">
    <text evidence="2">The sequence shown here is derived from an EMBL/GenBank/DDBJ whole genome shotgun (WGS) entry which is preliminary data.</text>
</comment>